<feature type="region of interest" description="Disordered" evidence="1">
    <location>
        <begin position="1"/>
        <end position="27"/>
    </location>
</feature>
<dbReference type="GeneID" id="36622645"/>
<feature type="region of interest" description="Disordered" evidence="1">
    <location>
        <begin position="147"/>
        <end position="178"/>
    </location>
</feature>
<sequence length="178" mass="19926">MSRLKKSWPSASHPAPGYHMQGSGDGTAMAWADCMHQSSCDSAQETLEKAQASKTKKARDSAQHQRHGKGKKERDQKVKCNPPSQAFPIYALQPLALILGAGHLMHEGAIKSIRQTSPRRRLEYRIQRPSPRLAVASHLARPLTRWLRRARTNKTKRGEGEYRIGKGKGKGKGKEKRE</sequence>
<dbReference type="Proteomes" id="UP000241690">
    <property type="component" value="Unassembled WGS sequence"/>
</dbReference>
<gene>
    <name evidence="2" type="ORF">M431DRAFT_289141</name>
</gene>
<accession>A0A2T4AP90</accession>
<evidence type="ECO:0000256" key="1">
    <source>
        <dbReference type="SAM" id="MobiDB-lite"/>
    </source>
</evidence>
<protein>
    <submittedName>
        <fullName evidence="2">Uncharacterized protein</fullName>
    </submittedName>
</protein>
<feature type="compositionally biased region" description="Basic residues" evidence="1">
    <location>
        <begin position="165"/>
        <end position="178"/>
    </location>
</feature>
<reference evidence="2 3" key="1">
    <citation type="submission" date="2016-07" db="EMBL/GenBank/DDBJ databases">
        <title>Multiple horizontal gene transfer events from other fungi enriched the ability of initially mycotrophic Trichoderma (Ascomycota) to feed on dead plant biomass.</title>
        <authorList>
            <consortium name="DOE Joint Genome Institute"/>
            <person name="Aerts A."/>
            <person name="Atanasova L."/>
            <person name="Chenthamara K."/>
            <person name="Zhang J."/>
            <person name="Grujic M."/>
            <person name="Henrissat B."/>
            <person name="Kuo A."/>
            <person name="Salamov A."/>
            <person name="Lipzen A."/>
            <person name="Labutti K."/>
            <person name="Barry K."/>
            <person name="Miao Y."/>
            <person name="Rahimi M.J."/>
            <person name="Shen Q."/>
            <person name="Grigoriev I.V."/>
            <person name="Kubicek C.P."/>
            <person name="Druzhinina I.S."/>
        </authorList>
    </citation>
    <scope>NUCLEOTIDE SEQUENCE [LARGE SCALE GENOMIC DNA]</scope>
    <source>
        <strain evidence="2 3">CBS 226.95</strain>
    </source>
</reference>
<proteinExistence type="predicted"/>
<feature type="region of interest" description="Disordered" evidence="1">
    <location>
        <begin position="42"/>
        <end position="81"/>
    </location>
</feature>
<evidence type="ECO:0000313" key="3">
    <source>
        <dbReference type="Proteomes" id="UP000241690"/>
    </source>
</evidence>
<dbReference type="EMBL" id="KZ679676">
    <property type="protein sequence ID" value="PTB58881.1"/>
    <property type="molecule type" value="Genomic_DNA"/>
</dbReference>
<evidence type="ECO:0000313" key="2">
    <source>
        <dbReference type="EMBL" id="PTB58881.1"/>
    </source>
</evidence>
<name>A0A2T4AP90_TRIHA</name>
<organism evidence="2 3">
    <name type="scientific">Trichoderma harzianum CBS 226.95</name>
    <dbReference type="NCBI Taxonomy" id="983964"/>
    <lineage>
        <taxon>Eukaryota</taxon>
        <taxon>Fungi</taxon>
        <taxon>Dikarya</taxon>
        <taxon>Ascomycota</taxon>
        <taxon>Pezizomycotina</taxon>
        <taxon>Sordariomycetes</taxon>
        <taxon>Hypocreomycetidae</taxon>
        <taxon>Hypocreales</taxon>
        <taxon>Hypocreaceae</taxon>
        <taxon>Trichoderma</taxon>
    </lineage>
</organism>
<dbReference type="AlphaFoldDB" id="A0A2T4AP90"/>
<keyword evidence="3" id="KW-1185">Reference proteome</keyword>
<dbReference type="RefSeq" id="XP_024778558.1">
    <property type="nucleotide sequence ID" value="XM_024914080.1"/>
</dbReference>